<keyword evidence="2" id="KW-1185">Reference proteome</keyword>
<evidence type="ECO:0000313" key="1">
    <source>
        <dbReference type="EMBL" id="MCC2199126.1"/>
    </source>
</evidence>
<name>A0ABS8F7A5_9FIRM</name>
<protein>
    <submittedName>
        <fullName evidence="1">Uncharacterized protein</fullName>
    </submittedName>
</protein>
<gene>
    <name evidence="1" type="ORF">LKD23_05040</name>
</gene>
<comment type="caution">
    <text evidence="1">The sequence shown here is derived from an EMBL/GenBank/DDBJ whole genome shotgun (WGS) entry which is preliminary data.</text>
</comment>
<accession>A0ABS8F7A5</accession>
<reference evidence="1" key="1">
    <citation type="submission" date="2021-10" db="EMBL/GenBank/DDBJ databases">
        <title>Anaerobic single-cell dispensing facilitates the cultivation of human gut bacteria.</title>
        <authorList>
            <person name="Afrizal A."/>
        </authorList>
    </citation>
    <scope>NUCLEOTIDE SEQUENCE</scope>
    <source>
        <strain evidence="1">CLA-AA-H233</strain>
    </source>
</reference>
<evidence type="ECO:0000313" key="2">
    <source>
        <dbReference type="Proteomes" id="UP001430637"/>
    </source>
</evidence>
<dbReference type="RefSeq" id="WP_227620706.1">
    <property type="nucleotide sequence ID" value="NZ_JAJEQL010000008.1"/>
</dbReference>
<organism evidence="1 2">
    <name type="scientific">Faecalibacterium butyricigenerans</name>
    <dbReference type="NCBI Taxonomy" id="1851427"/>
    <lineage>
        <taxon>Bacteria</taxon>
        <taxon>Bacillati</taxon>
        <taxon>Bacillota</taxon>
        <taxon>Clostridia</taxon>
        <taxon>Eubacteriales</taxon>
        <taxon>Oscillospiraceae</taxon>
        <taxon>Faecalibacterium</taxon>
    </lineage>
</organism>
<dbReference type="EMBL" id="JAJEQL010000008">
    <property type="protein sequence ID" value="MCC2199126.1"/>
    <property type="molecule type" value="Genomic_DNA"/>
</dbReference>
<sequence length="60" mass="6726">MYYYILGCGIACLILFGIDSMETVCVKPAEMVGKVLLWPVTLMEAVVRYNSTHHDFKAAL</sequence>
<dbReference type="Proteomes" id="UP001430637">
    <property type="component" value="Unassembled WGS sequence"/>
</dbReference>
<proteinExistence type="predicted"/>